<keyword evidence="2" id="KW-0167">Capsid protein</keyword>
<proteinExistence type="predicted"/>
<accession>A0A8D9UGM2</accession>
<feature type="compositionally biased region" description="Low complexity" evidence="1">
    <location>
        <begin position="351"/>
        <end position="362"/>
    </location>
</feature>
<organism evidence="2">
    <name type="scientific">Quinoa-associated deltapartitivirus 1</name>
    <dbReference type="NCBI Taxonomy" id="2824808"/>
    <lineage>
        <taxon>Viruses</taxon>
        <taxon>Riboviria</taxon>
        <taxon>Orthornavirae</taxon>
        <taxon>Pisuviricota</taxon>
        <taxon>Duplopiviricetes</taxon>
        <taxon>Durnavirales</taxon>
        <taxon>Partitiviridae</taxon>
        <taxon>Deltapartitivirus</taxon>
    </lineage>
</organism>
<reference evidence="2" key="1">
    <citation type="journal article" date="2021" name="J. Gen. Plant Pathol.">
        <title>Identification of genome sequences of novel partitiviruses in the quinoa (Chenopodium quinoa) transcriptome datasets.</title>
        <authorList>
            <person name="Park D."/>
            <person name="Hahn Y."/>
        </authorList>
    </citation>
    <scope>NUCLEOTIDE SEQUENCE</scope>
    <source>
        <strain evidence="2">Cq3</strain>
    </source>
</reference>
<sequence length="421" mass="48848">MANITDVTNLTSQSELTPDARVSATDTHVIAPMKTMIKRSELSIIADYLEDEYDIGAHRDRPRMYRRYATLRLQELFTVLATLYSRQFQASWPLFKRLTDAHYQQAPGGVTPHMYAALSYISCWIWDTYVTLRASVMKISSTAFNQYYHTETIFEFGRYDPFLQQLNALIRPSHVQLELEDTLFIPLFPPAYWNEIDNPWRLNSFNKSVDYVQGLIEIMENKNNNWEIIPFVSDTLGRPTWLLDWHQGSAYAWFPQEGNYTREDLIVPYILGIPLTPRLAPRDTDSWQSFPGGALPANIDVNDYERVDTRAFYGSAEYRTLQHQLHDITDLVQGFAQAGSKRPRSSSRANSSGQKGSTSGSTPEPQSSMELIPNEEDVPIEYRYYRFRLIDWCNYARVIMRIRTQNVNRALRSILFRSKNQ</sequence>
<name>A0A8D9UGM2_9VIRU</name>
<dbReference type="GO" id="GO:0019028">
    <property type="term" value="C:viral capsid"/>
    <property type="evidence" value="ECO:0007669"/>
    <property type="project" value="UniProtKB-KW"/>
</dbReference>
<evidence type="ECO:0000313" key="2">
    <source>
        <dbReference type="EMBL" id="DAD54822.1"/>
    </source>
</evidence>
<keyword evidence="2" id="KW-0946">Virion</keyword>
<evidence type="ECO:0000256" key="1">
    <source>
        <dbReference type="SAM" id="MobiDB-lite"/>
    </source>
</evidence>
<gene>
    <name evidence="2" type="primary">CP</name>
</gene>
<protein>
    <submittedName>
        <fullName evidence="2">Coat protein</fullName>
    </submittedName>
</protein>
<feature type="region of interest" description="Disordered" evidence="1">
    <location>
        <begin position="336"/>
        <end position="373"/>
    </location>
</feature>
<dbReference type="EMBL" id="BK013316">
    <property type="protein sequence ID" value="DAD54822.1"/>
    <property type="molecule type" value="Genomic_RNA"/>
</dbReference>